<gene>
    <name evidence="3" type="ORF">C7B82_28130</name>
</gene>
<proteinExistence type="predicted"/>
<organism evidence="3 4">
    <name type="scientific">Stenomitos frigidus ULC18</name>
    <dbReference type="NCBI Taxonomy" id="2107698"/>
    <lineage>
        <taxon>Bacteria</taxon>
        <taxon>Bacillati</taxon>
        <taxon>Cyanobacteriota</taxon>
        <taxon>Cyanophyceae</taxon>
        <taxon>Leptolyngbyales</taxon>
        <taxon>Leptolyngbyaceae</taxon>
        <taxon>Stenomitos</taxon>
    </lineage>
</organism>
<dbReference type="Pfam" id="PF01882">
    <property type="entry name" value="DUF58"/>
    <property type="match status" value="1"/>
</dbReference>
<dbReference type="OrthoDB" id="9778037at2"/>
<accession>A0A2T1DUM0</accession>
<sequence>MIPSRRVYQLLLFGTAIGLGVATIGSDVINPQFLGLAIVLTLGFDVAVLVAAVLDGRRVQTHRVVVERDRPERLSIGRDNPVQLTVKTGYQSAVLQIRDFYPPAFSANPQPLRLSLPAHSRETLTYQVFPSKRGEYVWGDIQVRQLGAWGLAWHDWKVPKRDTVAVYPDLMGLRSLSIRLTLQTSGNIRRARRQGMGTEFSELREYATGDDPRLIDWKATARRSRVLVRVLEPEQEQTLLVLLDRGRLMTAQVNGLARFDWGLNAALSLALAGLNRGDRVGIGVFDRQMHTWIPPERGQTQLPKLVERLTPIYPELLEPDYMSAVTTVATRQTRRALVVLITEVIDSTASIELLAAMGRLAPRHLPFCVTLRDPQVDQQAYTLTADVPTTYARAVALDLLAQRQLALAKLKQRGVLVLDAPADQISDQLVERYLQLKARSQL</sequence>
<keyword evidence="1" id="KW-0812">Transmembrane</keyword>
<feature type="transmembrane region" description="Helical" evidence="1">
    <location>
        <begin position="7"/>
        <end position="26"/>
    </location>
</feature>
<dbReference type="AlphaFoldDB" id="A0A2T1DUM0"/>
<dbReference type="InterPro" id="IPR002881">
    <property type="entry name" value="DUF58"/>
</dbReference>
<dbReference type="PANTHER" id="PTHR33608:SF3">
    <property type="entry name" value="SLR2013 PROTEIN"/>
    <property type="match status" value="1"/>
</dbReference>
<feature type="domain" description="DUF58" evidence="2">
    <location>
        <begin position="202"/>
        <end position="375"/>
    </location>
</feature>
<keyword evidence="4" id="KW-1185">Reference proteome</keyword>
<dbReference type="Proteomes" id="UP000239576">
    <property type="component" value="Unassembled WGS sequence"/>
</dbReference>
<name>A0A2T1DUM0_9CYAN</name>
<reference evidence="4" key="1">
    <citation type="submission" date="2018-02" db="EMBL/GenBank/DDBJ databases">
        <authorList>
            <person name="Moore K."/>
            <person name="Momper L."/>
        </authorList>
    </citation>
    <scope>NUCLEOTIDE SEQUENCE [LARGE SCALE GENOMIC DNA]</scope>
    <source>
        <strain evidence="4">ULC18</strain>
    </source>
</reference>
<dbReference type="PANTHER" id="PTHR33608">
    <property type="entry name" value="BLL2464 PROTEIN"/>
    <property type="match status" value="1"/>
</dbReference>
<evidence type="ECO:0000256" key="1">
    <source>
        <dbReference type="SAM" id="Phobius"/>
    </source>
</evidence>
<dbReference type="EMBL" id="PVWK01000152">
    <property type="protein sequence ID" value="PSB24162.1"/>
    <property type="molecule type" value="Genomic_DNA"/>
</dbReference>
<evidence type="ECO:0000259" key="2">
    <source>
        <dbReference type="Pfam" id="PF01882"/>
    </source>
</evidence>
<dbReference type="RefSeq" id="WP_106260326.1">
    <property type="nucleotide sequence ID" value="NZ_CAWNSW010000053.1"/>
</dbReference>
<evidence type="ECO:0000313" key="3">
    <source>
        <dbReference type="EMBL" id="PSB24162.1"/>
    </source>
</evidence>
<feature type="transmembrane region" description="Helical" evidence="1">
    <location>
        <begin position="32"/>
        <end position="54"/>
    </location>
</feature>
<evidence type="ECO:0000313" key="4">
    <source>
        <dbReference type="Proteomes" id="UP000239576"/>
    </source>
</evidence>
<reference evidence="3 4" key="2">
    <citation type="submission" date="2018-03" db="EMBL/GenBank/DDBJ databases">
        <title>The ancient ancestry and fast evolution of plastids.</title>
        <authorList>
            <person name="Moore K.R."/>
            <person name="Magnabosco C."/>
            <person name="Momper L."/>
            <person name="Gold D.A."/>
            <person name="Bosak T."/>
            <person name="Fournier G.P."/>
        </authorList>
    </citation>
    <scope>NUCLEOTIDE SEQUENCE [LARGE SCALE GENOMIC DNA]</scope>
    <source>
        <strain evidence="3 4">ULC18</strain>
    </source>
</reference>
<keyword evidence="1" id="KW-1133">Transmembrane helix</keyword>
<keyword evidence="1" id="KW-0472">Membrane</keyword>
<comment type="caution">
    <text evidence="3">The sequence shown here is derived from an EMBL/GenBank/DDBJ whole genome shotgun (WGS) entry which is preliminary data.</text>
</comment>
<protein>
    <submittedName>
        <fullName evidence="3">DUF58 domain-containing protein</fullName>
    </submittedName>
</protein>